<name>A0A644T4G5_9ZZZZ</name>
<organism evidence="1">
    <name type="scientific">bioreactor metagenome</name>
    <dbReference type="NCBI Taxonomy" id="1076179"/>
    <lineage>
        <taxon>unclassified sequences</taxon>
        <taxon>metagenomes</taxon>
        <taxon>ecological metagenomes</taxon>
    </lineage>
</organism>
<protein>
    <submittedName>
        <fullName evidence="1">Uncharacterized protein</fullName>
    </submittedName>
</protein>
<accession>A0A644T4G5</accession>
<dbReference type="EMBL" id="VSSQ01000016">
    <property type="protein sequence ID" value="MPL61815.1"/>
    <property type="molecule type" value="Genomic_DNA"/>
</dbReference>
<dbReference type="AlphaFoldDB" id="A0A644T4G5"/>
<sequence>MSYNENDAYSRANDPIYDKNLNSSIAVGGVLEMILNTQIPSGFSTGLFNGTETPQRTKFLNVNLVNNTSTNNGDELVGANGNAFTLDCTVFLTNFKSWNKITLEGTGLSNIGLVLKDENNTTIRSITNGEDLTSYIIDKTRLKIVVSFTGACTITNIILGVNTKKYDDNNLINLPSNQIIGLDDWKTQIETDLENVSIGTSNLETGSVTNDKIASNAVTTAKISDSNVTTSKLADNSITTSKITDNSITTSKINDKAITTSKINDNAVTNTQLANDSVTSSKIANDTIVNADINTNALISLSKIAKDNLTLVASQTGDIFTIQQYMFSNNNLMLTIVKERVDYSNIQGTETYNNFLPIAPKTVIALWSANARTGVDSAWANTNANWSVSNNSTNITLRTYQGTPGPLLWDFFMLSIQ</sequence>
<comment type="caution">
    <text evidence="1">The sequence shown here is derived from an EMBL/GenBank/DDBJ whole genome shotgun (WGS) entry which is preliminary data.</text>
</comment>
<gene>
    <name evidence="1" type="ORF">SDC9_07404</name>
</gene>
<reference evidence="1" key="1">
    <citation type="submission" date="2019-08" db="EMBL/GenBank/DDBJ databases">
        <authorList>
            <person name="Kucharzyk K."/>
            <person name="Murdoch R.W."/>
            <person name="Higgins S."/>
            <person name="Loffler F."/>
        </authorList>
    </citation>
    <scope>NUCLEOTIDE SEQUENCE</scope>
</reference>
<proteinExistence type="predicted"/>
<evidence type="ECO:0000313" key="1">
    <source>
        <dbReference type="EMBL" id="MPL61815.1"/>
    </source>
</evidence>